<dbReference type="InterPro" id="IPR016024">
    <property type="entry name" value="ARM-type_fold"/>
</dbReference>
<evidence type="ECO:0000313" key="4">
    <source>
        <dbReference type="EMBL" id="KAE8967708.1"/>
    </source>
</evidence>
<dbReference type="Proteomes" id="UP000429607">
    <property type="component" value="Unassembled WGS sequence"/>
</dbReference>
<dbReference type="EMBL" id="QXFV01004809">
    <property type="protein sequence ID" value="KAE8967708.1"/>
    <property type="molecule type" value="Genomic_DNA"/>
</dbReference>
<organism evidence="4 5">
    <name type="scientific">Phytophthora rubi</name>
    <dbReference type="NCBI Taxonomy" id="129364"/>
    <lineage>
        <taxon>Eukaryota</taxon>
        <taxon>Sar</taxon>
        <taxon>Stramenopiles</taxon>
        <taxon>Oomycota</taxon>
        <taxon>Peronosporomycetes</taxon>
        <taxon>Peronosporales</taxon>
        <taxon>Peronosporaceae</taxon>
        <taxon>Phytophthora</taxon>
    </lineage>
</organism>
<evidence type="ECO:0000313" key="5">
    <source>
        <dbReference type="Proteomes" id="UP000429607"/>
    </source>
</evidence>
<feature type="repeat" description="ARM" evidence="1">
    <location>
        <begin position="232"/>
        <end position="260"/>
    </location>
</feature>
<evidence type="ECO:0000313" key="6">
    <source>
        <dbReference type="Proteomes" id="UP000435112"/>
    </source>
</evidence>
<comment type="caution">
    <text evidence="4">The sequence shown here is derived from an EMBL/GenBank/DDBJ whole genome shotgun (WGS) entry which is preliminary data.</text>
</comment>
<dbReference type="InterPro" id="IPR000225">
    <property type="entry name" value="Armadillo"/>
</dbReference>
<reference evidence="5 6" key="1">
    <citation type="submission" date="2018-09" db="EMBL/GenBank/DDBJ databases">
        <title>Genomic investigation of the strawberry pathogen Phytophthora fragariae indicates pathogenicity is determined by transcriptional variation in three key races.</title>
        <authorList>
            <person name="Adams T.M."/>
            <person name="Armitage A.D."/>
            <person name="Sobczyk M.K."/>
            <person name="Bates H.J."/>
            <person name="Dunwell J.M."/>
            <person name="Nellist C.F."/>
            <person name="Harrison R.J."/>
        </authorList>
    </citation>
    <scope>NUCLEOTIDE SEQUENCE [LARGE SCALE GENOMIC DNA]</scope>
    <source>
        <strain evidence="4 5">SCRP249</strain>
        <strain evidence="3 6">SCRP324</strain>
    </source>
</reference>
<name>A0A6A3HGL8_9STRA</name>
<dbReference type="PANTHER" id="PTHR23315">
    <property type="entry name" value="U BOX DOMAIN-CONTAINING"/>
    <property type="match status" value="1"/>
</dbReference>
<protein>
    <recommendedName>
        <fullName evidence="7">Armadillo repeat-containing domain-containing protein</fullName>
    </recommendedName>
</protein>
<dbReference type="InterPro" id="IPR011989">
    <property type="entry name" value="ARM-like"/>
</dbReference>
<evidence type="ECO:0008006" key="7">
    <source>
        <dbReference type="Google" id="ProtNLM"/>
    </source>
</evidence>
<dbReference type="AlphaFoldDB" id="A0A6A3HGL8"/>
<proteinExistence type="predicted"/>
<evidence type="ECO:0000256" key="1">
    <source>
        <dbReference type="PROSITE-ProRule" id="PRU00259"/>
    </source>
</evidence>
<dbReference type="PROSITE" id="PS50176">
    <property type="entry name" value="ARM_REPEAT"/>
    <property type="match status" value="1"/>
</dbReference>
<sequence>MLKTGTHHQKECATQAIEILANSDAVCFQISKEGGLDAIIELLRSGTDQQKENAKSAVQKLAFYGCIRSKSDESLIDLLRGGMSLRQVYAKAPLPDLAITTQVCVKIAFGGGIGLLVELLKRGGDHQKNSAMEALGTTVIRSDELRSEIARSGSLVDPLVALLKSGTEHQKKKSATTLHNVGLNDEMFVSHEKDIKLLVALLVHGTAQQMQKACEVIESQGIKKIHETVRQGGVQPLVTILETGTETLKTKAASALTNLSRSGKACHEMASKDSGAIALLVTLLRVGTEALQKNAAAALASVDSRYRLRGNKMREKVINHLVQLQKTGTDEQQRYASGALKSFARNDEIRWRGRGFKILHSENGTGDDLPKSEKSLEAFSENATSPGVQPPKDGCCTIL</sequence>
<evidence type="ECO:0000313" key="3">
    <source>
        <dbReference type="EMBL" id="KAE8967208.1"/>
    </source>
</evidence>
<feature type="region of interest" description="Disordered" evidence="2">
    <location>
        <begin position="360"/>
        <end position="394"/>
    </location>
</feature>
<dbReference type="Gene3D" id="1.25.10.10">
    <property type="entry name" value="Leucine-rich Repeat Variant"/>
    <property type="match status" value="3"/>
</dbReference>
<dbReference type="Pfam" id="PF00514">
    <property type="entry name" value="Arm"/>
    <property type="match status" value="1"/>
</dbReference>
<dbReference type="SUPFAM" id="SSF48371">
    <property type="entry name" value="ARM repeat"/>
    <property type="match status" value="1"/>
</dbReference>
<dbReference type="SMART" id="SM00185">
    <property type="entry name" value="ARM"/>
    <property type="match status" value="4"/>
</dbReference>
<dbReference type="OrthoDB" id="206755at2759"/>
<dbReference type="EMBL" id="QXFU01004759">
    <property type="protein sequence ID" value="KAE8967208.1"/>
    <property type="molecule type" value="Genomic_DNA"/>
</dbReference>
<dbReference type="Proteomes" id="UP000435112">
    <property type="component" value="Unassembled WGS sequence"/>
</dbReference>
<evidence type="ECO:0000256" key="2">
    <source>
        <dbReference type="SAM" id="MobiDB-lite"/>
    </source>
</evidence>
<dbReference type="PANTHER" id="PTHR23315:SF7">
    <property type="entry name" value="U-BOX DOMAIN-CONTAINING PROTEIN 4"/>
    <property type="match status" value="1"/>
</dbReference>
<gene>
    <name evidence="4" type="ORF">PR001_g28021</name>
    <name evidence="3" type="ORF">PR002_g28135</name>
</gene>
<accession>A0A6A3HGL8</accession>